<dbReference type="PANTHER" id="PTHR43191">
    <property type="entry name" value="RRNA METHYLTRANSFERASE 3"/>
    <property type="match status" value="1"/>
</dbReference>
<dbReference type="PANTHER" id="PTHR43191:SF2">
    <property type="entry name" value="RRNA METHYLTRANSFERASE 3, MITOCHONDRIAL"/>
    <property type="match status" value="1"/>
</dbReference>
<dbReference type="SUPFAM" id="SSF55315">
    <property type="entry name" value="L30e-like"/>
    <property type="match status" value="1"/>
</dbReference>
<dbReference type="InterPro" id="IPR053888">
    <property type="entry name" value="MRM3-like_sub_bind"/>
</dbReference>
<name>A0A366DHH9_9NOCA</name>
<dbReference type="SMART" id="SM00967">
    <property type="entry name" value="SpoU_sub_bind"/>
    <property type="match status" value="1"/>
</dbReference>
<keyword evidence="6" id="KW-1185">Reference proteome</keyword>
<dbReference type="InterPro" id="IPR051259">
    <property type="entry name" value="rRNA_Methyltransferase"/>
</dbReference>
<dbReference type="Gene3D" id="3.30.1330.30">
    <property type="match status" value="1"/>
</dbReference>
<dbReference type="Gene3D" id="3.40.1280.10">
    <property type="match status" value="1"/>
</dbReference>
<dbReference type="InterPro" id="IPR029026">
    <property type="entry name" value="tRNA_m1G_MTases_N"/>
</dbReference>
<evidence type="ECO:0000256" key="1">
    <source>
        <dbReference type="ARBA" id="ARBA00007228"/>
    </source>
</evidence>
<feature type="domain" description="RNA 2-O ribose methyltransferase substrate binding" evidence="4">
    <location>
        <begin position="40"/>
        <end position="113"/>
    </location>
</feature>
<gene>
    <name evidence="5" type="ORF">DFR74_107218</name>
</gene>
<evidence type="ECO:0000256" key="2">
    <source>
        <dbReference type="ARBA" id="ARBA00022603"/>
    </source>
</evidence>
<protein>
    <submittedName>
        <fullName evidence="5">TrmH family RNA methyltransferase</fullName>
    </submittedName>
</protein>
<dbReference type="GO" id="GO:0005737">
    <property type="term" value="C:cytoplasm"/>
    <property type="evidence" value="ECO:0007669"/>
    <property type="project" value="UniProtKB-ARBA"/>
</dbReference>
<comment type="similarity">
    <text evidence="1">Belongs to the class IV-like SAM-binding methyltransferase superfamily. RNA methyltransferase TrmH family.</text>
</comment>
<evidence type="ECO:0000313" key="5">
    <source>
        <dbReference type="EMBL" id="RBO89540.1"/>
    </source>
</evidence>
<dbReference type="Pfam" id="PF22435">
    <property type="entry name" value="MRM3-like_sub_bind"/>
    <property type="match status" value="1"/>
</dbReference>
<dbReference type="InterPro" id="IPR001537">
    <property type="entry name" value="SpoU_MeTrfase"/>
</dbReference>
<dbReference type="InterPro" id="IPR029064">
    <property type="entry name" value="Ribosomal_eL30-like_sf"/>
</dbReference>
<dbReference type="AlphaFoldDB" id="A0A366DHH9"/>
<evidence type="ECO:0000256" key="3">
    <source>
        <dbReference type="ARBA" id="ARBA00022679"/>
    </source>
</evidence>
<dbReference type="Pfam" id="PF00588">
    <property type="entry name" value="SpoU_methylase"/>
    <property type="match status" value="1"/>
</dbReference>
<keyword evidence="2 5" id="KW-0489">Methyltransferase</keyword>
<dbReference type="Proteomes" id="UP000252586">
    <property type="component" value="Unassembled WGS sequence"/>
</dbReference>
<dbReference type="EMBL" id="QNRE01000007">
    <property type="protein sequence ID" value="RBO89540.1"/>
    <property type="molecule type" value="Genomic_DNA"/>
</dbReference>
<proteinExistence type="inferred from homology"/>
<dbReference type="InterPro" id="IPR013123">
    <property type="entry name" value="SpoU_subst-bd"/>
</dbReference>
<dbReference type="InterPro" id="IPR029028">
    <property type="entry name" value="Alpha/beta_knot_MTases"/>
</dbReference>
<evidence type="ECO:0000313" key="6">
    <source>
        <dbReference type="Proteomes" id="UP000252586"/>
    </source>
</evidence>
<dbReference type="GO" id="GO:0032259">
    <property type="term" value="P:methylation"/>
    <property type="evidence" value="ECO:0007669"/>
    <property type="project" value="UniProtKB-KW"/>
</dbReference>
<dbReference type="GO" id="GO:0003723">
    <property type="term" value="F:RNA binding"/>
    <property type="evidence" value="ECO:0007669"/>
    <property type="project" value="InterPro"/>
</dbReference>
<dbReference type="RefSeq" id="WP_067506712.1">
    <property type="nucleotide sequence ID" value="NZ_QNRE01000007.1"/>
</dbReference>
<dbReference type="CDD" id="cd18095">
    <property type="entry name" value="SpoU-like_rRNA-MTase"/>
    <property type="match status" value="1"/>
</dbReference>
<comment type="caution">
    <text evidence="5">The sequence shown here is derived from an EMBL/GenBank/DDBJ whole genome shotgun (WGS) entry which is preliminary data.</text>
</comment>
<dbReference type="STRING" id="1210090.GCA_001613185_01938"/>
<dbReference type="GO" id="GO:0008173">
    <property type="term" value="F:RNA methyltransferase activity"/>
    <property type="evidence" value="ECO:0007669"/>
    <property type="project" value="InterPro"/>
</dbReference>
<dbReference type="GO" id="GO:0006396">
    <property type="term" value="P:RNA processing"/>
    <property type="evidence" value="ECO:0007669"/>
    <property type="project" value="InterPro"/>
</dbReference>
<dbReference type="OrthoDB" id="9794400at2"/>
<sequence>MTTRHLPERPADALSERNPRVVSAVKLHRAAQRRKTGQFLAEGANAVTAALETGRVRELFYSAAAAAREHELVAGAAASGVRTTLVSDRAAEHLGETVTAPGLIAVCDVVDVPLADILGTGPRMLAVPVEIAEPGNAGTLIRVADAVGADGVLLAGDTVDPHNGKCVRASAGSLFHVPIARERDVTAALDALAAAGVTLLATTATGELDLDDADEVFAGPVAWLFGNEAHGLDPAVAARADHRVRIPIHGRAESLNLAAAAAICLYAGARVRHAG</sequence>
<dbReference type="SUPFAM" id="SSF75217">
    <property type="entry name" value="alpha/beta knot"/>
    <property type="match status" value="1"/>
</dbReference>
<evidence type="ECO:0000259" key="4">
    <source>
        <dbReference type="SMART" id="SM00967"/>
    </source>
</evidence>
<keyword evidence="3 5" id="KW-0808">Transferase</keyword>
<reference evidence="5 6" key="1">
    <citation type="submission" date="2018-06" db="EMBL/GenBank/DDBJ databases">
        <title>Genomic Encyclopedia of Type Strains, Phase IV (KMG-IV): sequencing the most valuable type-strain genomes for metagenomic binning, comparative biology and taxonomic classification.</title>
        <authorList>
            <person name="Goeker M."/>
        </authorList>
    </citation>
    <scope>NUCLEOTIDE SEQUENCE [LARGE SCALE GENOMIC DNA]</scope>
    <source>
        <strain evidence="5 6">DSM 44599</strain>
    </source>
</reference>
<accession>A0A366DHH9</accession>
<organism evidence="5 6">
    <name type="scientific">Nocardia puris</name>
    <dbReference type="NCBI Taxonomy" id="208602"/>
    <lineage>
        <taxon>Bacteria</taxon>
        <taxon>Bacillati</taxon>
        <taxon>Actinomycetota</taxon>
        <taxon>Actinomycetes</taxon>
        <taxon>Mycobacteriales</taxon>
        <taxon>Nocardiaceae</taxon>
        <taxon>Nocardia</taxon>
    </lineage>
</organism>